<reference evidence="2 3" key="1">
    <citation type="submission" date="2019-04" db="EMBL/GenBank/DDBJ databases">
        <title>Mesorhizobium composti sp. nov., isolated from compost.</title>
        <authorList>
            <person name="Lin S.-Y."/>
            <person name="Hameed A."/>
            <person name="Hsieh Y.-T."/>
            <person name="Young C.-C."/>
        </authorList>
    </citation>
    <scope>NUCLEOTIDE SEQUENCE [LARGE SCALE GENOMIC DNA]</scope>
    <source>
        <strain evidence="2 3">CC-YTH430</strain>
    </source>
</reference>
<evidence type="ECO:0000313" key="2">
    <source>
        <dbReference type="EMBL" id="THF55053.1"/>
    </source>
</evidence>
<evidence type="ECO:0000313" key="3">
    <source>
        <dbReference type="Proteomes" id="UP000306441"/>
    </source>
</evidence>
<dbReference type="Proteomes" id="UP000306441">
    <property type="component" value="Unassembled WGS sequence"/>
</dbReference>
<evidence type="ECO:0008006" key="4">
    <source>
        <dbReference type="Google" id="ProtNLM"/>
    </source>
</evidence>
<keyword evidence="3" id="KW-1185">Reference proteome</keyword>
<organism evidence="2 3">
    <name type="scientific">Ollibium composti</name>
    <dbReference type="NCBI Taxonomy" id="2675109"/>
    <lineage>
        <taxon>Bacteria</taxon>
        <taxon>Pseudomonadati</taxon>
        <taxon>Pseudomonadota</taxon>
        <taxon>Alphaproteobacteria</taxon>
        <taxon>Hyphomicrobiales</taxon>
        <taxon>Phyllobacteriaceae</taxon>
        <taxon>Ollibium</taxon>
    </lineage>
</organism>
<accession>A0ABY2Q343</accession>
<feature type="transmembrane region" description="Helical" evidence="1">
    <location>
        <begin position="63"/>
        <end position="84"/>
    </location>
</feature>
<gene>
    <name evidence="2" type="ORF">E6C48_19320</name>
</gene>
<evidence type="ECO:0000256" key="1">
    <source>
        <dbReference type="SAM" id="Phobius"/>
    </source>
</evidence>
<protein>
    <recommendedName>
        <fullName evidence="4">Phage holin family protein</fullName>
    </recommendedName>
</protein>
<keyword evidence="1" id="KW-0472">Membrane</keyword>
<comment type="caution">
    <text evidence="2">The sequence shown here is derived from an EMBL/GenBank/DDBJ whole genome shotgun (WGS) entry which is preliminary data.</text>
</comment>
<dbReference type="EMBL" id="SSNY01000013">
    <property type="protein sequence ID" value="THF55053.1"/>
    <property type="molecule type" value="Genomic_DNA"/>
</dbReference>
<keyword evidence="1" id="KW-1133">Transmembrane helix</keyword>
<dbReference type="RefSeq" id="WP_136359825.1">
    <property type="nucleotide sequence ID" value="NZ_SSNY01000013.1"/>
</dbReference>
<feature type="transmembrane region" description="Helical" evidence="1">
    <location>
        <begin position="25"/>
        <end position="51"/>
    </location>
</feature>
<proteinExistence type="predicted"/>
<name>A0ABY2Q343_9HYPH</name>
<sequence length="154" mass="15545">MGTLASLLAGFASGETAAALKRAKLAAIVHLLAGTAALVGAGFLVGALYIWTALRYGSIEAATGFGVGFLVIAGLILLVFRLSAGSRARQRERRRKADMTAVGLTAALALLPALARGKGGLGLILGPAAAMLAYAIYRENVKSGPDDPDPGAGI</sequence>
<keyword evidence="1" id="KW-0812">Transmembrane</keyword>